<dbReference type="EMBL" id="QOVK01000035">
    <property type="protein sequence ID" value="RXG11613.1"/>
    <property type="molecule type" value="Genomic_DNA"/>
</dbReference>
<evidence type="ECO:0000313" key="2">
    <source>
        <dbReference type="Proteomes" id="UP000289859"/>
    </source>
</evidence>
<dbReference type="RefSeq" id="WP_128767218.1">
    <property type="nucleotide sequence ID" value="NZ_JBHUOO010000037.1"/>
</dbReference>
<evidence type="ECO:0000313" key="1">
    <source>
        <dbReference type="EMBL" id="RXG11613.1"/>
    </source>
</evidence>
<name>A0A4Q0NNM1_9FLAO</name>
<accession>A0A4Q0NNM1</accession>
<dbReference type="Proteomes" id="UP000289859">
    <property type="component" value="Unassembled WGS sequence"/>
</dbReference>
<gene>
    <name evidence="1" type="ORF">DSM02_4054</name>
</gene>
<dbReference type="OrthoDB" id="794403at2"/>
<sequence length="147" mass="16292">MKKLFILISISITASIISCKQQKKTEVKSFPIEVACYGYNENGTNISFRITRVDPVVQGTLIYNWAEKDRNSGSFKGTLEDNIILGSYTFLSEGKQSIREVAFKIENGELVEGFGAIKNVGGVATFEDITSLNFDGSIVLEKDKCFN</sequence>
<dbReference type="AlphaFoldDB" id="A0A4Q0NNM1"/>
<protein>
    <submittedName>
        <fullName evidence="1">Uncharacterized protein</fullName>
    </submittedName>
</protein>
<keyword evidence="2" id="KW-1185">Reference proteome</keyword>
<proteinExistence type="predicted"/>
<organism evidence="1 2">
    <name type="scientific">Leeuwenhoekiella polynyae</name>
    <dbReference type="NCBI Taxonomy" id="1550906"/>
    <lineage>
        <taxon>Bacteria</taxon>
        <taxon>Pseudomonadati</taxon>
        <taxon>Bacteroidota</taxon>
        <taxon>Flavobacteriia</taxon>
        <taxon>Flavobacteriales</taxon>
        <taxon>Flavobacteriaceae</taxon>
        <taxon>Leeuwenhoekiella</taxon>
    </lineage>
</organism>
<comment type="caution">
    <text evidence="1">The sequence shown here is derived from an EMBL/GenBank/DDBJ whole genome shotgun (WGS) entry which is preliminary data.</text>
</comment>
<reference evidence="1 2" key="1">
    <citation type="submission" date="2018-07" db="EMBL/GenBank/DDBJ databases">
        <title>Leeuwenhoekiella genomics.</title>
        <authorList>
            <person name="Tahon G."/>
            <person name="Willems A."/>
        </authorList>
    </citation>
    <scope>NUCLEOTIDE SEQUENCE [LARGE SCALE GENOMIC DNA]</scope>
    <source>
        <strain evidence="1 2">LMG 29608</strain>
    </source>
</reference>
<dbReference type="PROSITE" id="PS51257">
    <property type="entry name" value="PROKAR_LIPOPROTEIN"/>
    <property type="match status" value="1"/>
</dbReference>